<evidence type="ECO:0000256" key="3">
    <source>
        <dbReference type="RuleBase" id="RU003476"/>
    </source>
</evidence>
<dbReference type="PROSITE" id="PS51462">
    <property type="entry name" value="NUDIX"/>
    <property type="match status" value="1"/>
</dbReference>
<dbReference type="CDD" id="cd04673">
    <property type="entry name" value="NUDIX_ADPRase"/>
    <property type="match status" value="1"/>
</dbReference>
<dbReference type="PRINTS" id="PR00502">
    <property type="entry name" value="NUDIXFAMILY"/>
</dbReference>
<keyword evidence="6" id="KW-1185">Reference proteome</keyword>
<evidence type="ECO:0000313" key="6">
    <source>
        <dbReference type="Proteomes" id="UP001081283"/>
    </source>
</evidence>
<dbReference type="SUPFAM" id="SSF55811">
    <property type="entry name" value="Nudix"/>
    <property type="match status" value="1"/>
</dbReference>
<evidence type="ECO:0000256" key="1">
    <source>
        <dbReference type="ARBA" id="ARBA00001946"/>
    </source>
</evidence>
<reference evidence="5" key="1">
    <citation type="submission" date="2022-10" db="EMBL/GenBank/DDBJ databases">
        <title>Hoeflea sp. J2-29, isolated from marine algae.</title>
        <authorList>
            <person name="Kristyanto S."/>
            <person name="Kim J.M."/>
            <person name="Jeon C.O."/>
        </authorList>
    </citation>
    <scope>NUCLEOTIDE SEQUENCE</scope>
    <source>
        <strain evidence="5">J2-29</strain>
    </source>
</reference>
<dbReference type="PANTHER" id="PTHR43736">
    <property type="entry name" value="ADP-RIBOSE PYROPHOSPHATASE"/>
    <property type="match status" value="1"/>
</dbReference>
<evidence type="ECO:0000259" key="4">
    <source>
        <dbReference type="PROSITE" id="PS51462"/>
    </source>
</evidence>
<dbReference type="RefSeq" id="WP_267613648.1">
    <property type="nucleotide sequence ID" value="NZ_JAOVZQ010000001.1"/>
</dbReference>
<dbReference type="InterPro" id="IPR020476">
    <property type="entry name" value="Nudix_hydrolase"/>
</dbReference>
<organism evidence="5 6">
    <name type="scientific">Hoeflea ulvae</name>
    <dbReference type="NCBI Taxonomy" id="2983764"/>
    <lineage>
        <taxon>Bacteria</taxon>
        <taxon>Pseudomonadati</taxon>
        <taxon>Pseudomonadota</taxon>
        <taxon>Alphaproteobacteria</taxon>
        <taxon>Hyphomicrobiales</taxon>
        <taxon>Rhizobiaceae</taxon>
        <taxon>Hoeflea</taxon>
    </lineage>
</organism>
<dbReference type="InterPro" id="IPR015797">
    <property type="entry name" value="NUDIX_hydrolase-like_dom_sf"/>
</dbReference>
<comment type="similarity">
    <text evidence="3">Belongs to the Nudix hydrolase family.</text>
</comment>
<dbReference type="InterPro" id="IPR000086">
    <property type="entry name" value="NUDIX_hydrolase_dom"/>
</dbReference>
<comment type="cofactor">
    <cofactor evidence="1">
        <name>Mg(2+)</name>
        <dbReference type="ChEBI" id="CHEBI:18420"/>
    </cofactor>
</comment>
<name>A0ABT3YIR3_9HYPH</name>
<dbReference type="InterPro" id="IPR020084">
    <property type="entry name" value="NUDIX_hydrolase_CS"/>
</dbReference>
<dbReference type="GO" id="GO:0016787">
    <property type="term" value="F:hydrolase activity"/>
    <property type="evidence" value="ECO:0007669"/>
    <property type="project" value="UniProtKB-KW"/>
</dbReference>
<dbReference type="PROSITE" id="PS00893">
    <property type="entry name" value="NUDIX_BOX"/>
    <property type="match status" value="1"/>
</dbReference>
<comment type="caution">
    <text evidence="5">The sequence shown here is derived from an EMBL/GenBank/DDBJ whole genome shotgun (WGS) entry which is preliminary data.</text>
</comment>
<feature type="domain" description="Nudix hydrolase" evidence="4">
    <location>
        <begin position="11"/>
        <end position="141"/>
    </location>
</feature>
<sequence>MATQADDVATGPALAVSVALERDGRYLLVLRANPPAQNMYAFPGGRVDPGEALETAALRELEEETGLKASNPRPFATFDLPSRQPDGSVAAHFLLTVFVADDPGGEPQALDDAKAVGWFSPEEIRSLHAPQSMVECIDMLAAMARPRDQDDTPQVR</sequence>
<dbReference type="Proteomes" id="UP001081283">
    <property type="component" value="Unassembled WGS sequence"/>
</dbReference>
<evidence type="ECO:0000256" key="2">
    <source>
        <dbReference type="ARBA" id="ARBA00022801"/>
    </source>
</evidence>
<dbReference type="PANTHER" id="PTHR43736:SF1">
    <property type="entry name" value="DIHYDRONEOPTERIN TRIPHOSPHATE DIPHOSPHATASE"/>
    <property type="match status" value="1"/>
</dbReference>
<accession>A0ABT3YIR3</accession>
<evidence type="ECO:0000313" key="5">
    <source>
        <dbReference type="EMBL" id="MCY0095776.1"/>
    </source>
</evidence>
<dbReference type="Gene3D" id="3.90.79.10">
    <property type="entry name" value="Nucleoside Triphosphate Pyrophosphohydrolase"/>
    <property type="match status" value="1"/>
</dbReference>
<keyword evidence="2 3" id="KW-0378">Hydrolase</keyword>
<gene>
    <name evidence="5" type="ORF">OEG82_17370</name>
</gene>
<protein>
    <submittedName>
        <fullName evidence="5">NUDIX hydrolase</fullName>
    </submittedName>
</protein>
<dbReference type="EMBL" id="JAOVZQ010000001">
    <property type="protein sequence ID" value="MCY0095776.1"/>
    <property type="molecule type" value="Genomic_DNA"/>
</dbReference>
<dbReference type="Pfam" id="PF00293">
    <property type="entry name" value="NUDIX"/>
    <property type="match status" value="1"/>
</dbReference>
<proteinExistence type="inferred from homology"/>